<evidence type="ECO:0000313" key="1">
    <source>
        <dbReference type="EMBL" id="GAA4799796.1"/>
    </source>
</evidence>
<comment type="caution">
    <text evidence="1">The sequence shown here is derived from an EMBL/GenBank/DDBJ whole genome shotgun (WGS) entry which is preliminary data.</text>
</comment>
<organism evidence="1 2">
    <name type="scientific">Olivibacter ginsenosidimutans</name>
    <dbReference type="NCBI Taxonomy" id="1176537"/>
    <lineage>
        <taxon>Bacteria</taxon>
        <taxon>Pseudomonadati</taxon>
        <taxon>Bacteroidota</taxon>
        <taxon>Sphingobacteriia</taxon>
        <taxon>Sphingobacteriales</taxon>
        <taxon>Sphingobacteriaceae</taxon>
        <taxon>Olivibacter</taxon>
    </lineage>
</organism>
<gene>
    <name evidence="1" type="ORF">GCM10023231_30750</name>
</gene>
<keyword evidence="2" id="KW-1185">Reference proteome</keyword>
<dbReference type="Proteomes" id="UP001501411">
    <property type="component" value="Unassembled WGS sequence"/>
</dbReference>
<proteinExistence type="predicted"/>
<evidence type="ECO:0000313" key="2">
    <source>
        <dbReference type="Proteomes" id="UP001501411"/>
    </source>
</evidence>
<sequence length="135" mass="15788">MRQMYTEPEIKTPNGRAHIEYYFNGKRQNAKLTSHVYFIENPDISIYVEQNLIVSISCREEGIYKGRNMIGMFIDEFMKYYELIPIGAADELCFEEDNVPQYVYEFYFPKLSSISKVGTKNNVPVFAVLKSNIRS</sequence>
<protein>
    <recommendedName>
        <fullName evidence="3">AraC family transcriptional regulator</fullName>
    </recommendedName>
</protein>
<name>A0ABP9BSS2_9SPHI</name>
<dbReference type="EMBL" id="BAABIQ010000040">
    <property type="protein sequence ID" value="GAA4799796.1"/>
    <property type="molecule type" value="Genomic_DNA"/>
</dbReference>
<accession>A0ABP9BSS2</accession>
<evidence type="ECO:0008006" key="3">
    <source>
        <dbReference type="Google" id="ProtNLM"/>
    </source>
</evidence>
<reference evidence="2" key="1">
    <citation type="journal article" date="2019" name="Int. J. Syst. Evol. Microbiol.">
        <title>The Global Catalogue of Microorganisms (GCM) 10K type strain sequencing project: providing services to taxonomists for standard genome sequencing and annotation.</title>
        <authorList>
            <consortium name="The Broad Institute Genomics Platform"/>
            <consortium name="The Broad Institute Genome Sequencing Center for Infectious Disease"/>
            <person name="Wu L."/>
            <person name="Ma J."/>
        </authorList>
    </citation>
    <scope>NUCLEOTIDE SEQUENCE [LARGE SCALE GENOMIC DNA]</scope>
    <source>
        <strain evidence="2">JCM 18200</strain>
    </source>
</reference>